<protein>
    <submittedName>
        <fullName evidence="1">Uncharacterized protein</fullName>
    </submittedName>
</protein>
<evidence type="ECO:0000313" key="2">
    <source>
        <dbReference type="Proteomes" id="UP000326641"/>
    </source>
</evidence>
<name>A0A564WAT3_9PROT</name>
<keyword evidence="2" id="KW-1185">Reference proteome</keyword>
<reference evidence="1" key="1">
    <citation type="submission" date="2018-11" db="EMBL/GenBank/DDBJ databases">
        <authorList>
            <person name="Onetto C."/>
        </authorList>
    </citation>
    <scope>NUCLEOTIDE SEQUENCE [LARGE SCALE GENOMIC DNA]</scope>
</reference>
<comment type="caution">
    <text evidence="1">The sequence shown here is derived from an EMBL/GenBank/DDBJ whole genome shotgun (WGS) entry which is preliminary data.</text>
</comment>
<accession>A0A564WAT3</accession>
<dbReference type="AlphaFoldDB" id="A0A564WAT3"/>
<evidence type="ECO:0000313" key="1">
    <source>
        <dbReference type="EMBL" id="VUX45064.1"/>
    </source>
</evidence>
<dbReference type="Pfam" id="PF19630">
    <property type="entry name" value="DUF6134"/>
    <property type="match status" value="1"/>
</dbReference>
<gene>
    <name evidence="1" type="ORF">DF3PA_10189</name>
</gene>
<dbReference type="EMBL" id="UXAT02000001">
    <property type="protein sequence ID" value="VUX45064.1"/>
    <property type="molecule type" value="Genomic_DNA"/>
</dbReference>
<dbReference type="InterPro" id="IPR045767">
    <property type="entry name" value="DUF6134"/>
</dbReference>
<organism evidence="1 2">
    <name type="scientific">Candidatus Defluviicoccus seviourii</name>
    <dbReference type="NCBI Taxonomy" id="2565273"/>
    <lineage>
        <taxon>Bacteria</taxon>
        <taxon>Pseudomonadati</taxon>
        <taxon>Pseudomonadota</taxon>
        <taxon>Alphaproteobacteria</taxon>
        <taxon>Rhodospirillales</taxon>
        <taxon>Rhodospirillaceae</taxon>
        <taxon>Defluviicoccus</taxon>
    </lineage>
</organism>
<proteinExistence type="predicted"/>
<sequence length="212" mass="22868">MAPERMAAGQRSAALLSPPAEVTRLNFQALWKSTPVGSYSFVITPSADGSGMTVSHAFLIRVKIAFVTMFRYEHRVEEVWRAGRLQELSAETHDADGTIHVRAQRTGGAIAIEGPNGGATAPHTLLTTTCAWHPAFIAQNRVLDVSDGGIVALAVNALGAASLVIEGNEIETEHYAFTSPYLAGELWYRPGSTLVRAEIEKKGHRIVLVTHP</sequence>
<dbReference type="Proteomes" id="UP000326641">
    <property type="component" value="Unassembled WGS sequence"/>
</dbReference>